<reference evidence="1 2" key="1">
    <citation type="journal article" date="2019" name="Commun. Biol.">
        <title>The bagworm genome reveals a unique fibroin gene that provides high tensile strength.</title>
        <authorList>
            <person name="Kono N."/>
            <person name="Nakamura H."/>
            <person name="Ohtoshi R."/>
            <person name="Tomita M."/>
            <person name="Numata K."/>
            <person name="Arakawa K."/>
        </authorList>
    </citation>
    <scope>NUCLEOTIDE SEQUENCE [LARGE SCALE GENOMIC DNA]</scope>
</reference>
<dbReference type="EMBL" id="BGZK01001036">
    <property type="protein sequence ID" value="GBP69280.1"/>
    <property type="molecule type" value="Genomic_DNA"/>
</dbReference>
<accession>A0A4C1Y189</accession>
<name>A0A4C1Y189_EUMVA</name>
<dbReference type="Proteomes" id="UP000299102">
    <property type="component" value="Unassembled WGS sequence"/>
</dbReference>
<dbReference type="AlphaFoldDB" id="A0A4C1Y189"/>
<gene>
    <name evidence="1" type="ORF">EVAR_57524_1</name>
</gene>
<evidence type="ECO:0000313" key="1">
    <source>
        <dbReference type="EMBL" id="GBP69280.1"/>
    </source>
</evidence>
<evidence type="ECO:0000313" key="2">
    <source>
        <dbReference type="Proteomes" id="UP000299102"/>
    </source>
</evidence>
<protein>
    <submittedName>
        <fullName evidence="1">Uncharacterized protein</fullName>
    </submittedName>
</protein>
<sequence length="110" mass="12372">MHARRGPRGAVAMATSRPGRVHRTPDAKIICRSAKGRLCLCLLCDRMRSYALCSLKVHEDTAHRESDLVGNFYMLYFLHADTIKGMILQSAATRGQCVDLRERALQRRSG</sequence>
<proteinExistence type="predicted"/>
<comment type="caution">
    <text evidence="1">The sequence shown here is derived from an EMBL/GenBank/DDBJ whole genome shotgun (WGS) entry which is preliminary data.</text>
</comment>
<organism evidence="1 2">
    <name type="scientific">Eumeta variegata</name>
    <name type="common">Bagworm moth</name>
    <name type="synonym">Eumeta japonica</name>
    <dbReference type="NCBI Taxonomy" id="151549"/>
    <lineage>
        <taxon>Eukaryota</taxon>
        <taxon>Metazoa</taxon>
        <taxon>Ecdysozoa</taxon>
        <taxon>Arthropoda</taxon>
        <taxon>Hexapoda</taxon>
        <taxon>Insecta</taxon>
        <taxon>Pterygota</taxon>
        <taxon>Neoptera</taxon>
        <taxon>Endopterygota</taxon>
        <taxon>Lepidoptera</taxon>
        <taxon>Glossata</taxon>
        <taxon>Ditrysia</taxon>
        <taxon>Tineoidea</taxon>
        <taxon>Psychidae</taxon>
        <taxon>Oiketicinae</taxon>
        <taxon>Eumeta</taxon>
    </lineage>
</organism>
<keyword evidence="2" id="KW-1185">Reference proteome</keyword>